<dbReference type="EC" id="3.2.1.143" evidence="2"/>
<dbReference type="Proteomes" id="UP000650467">
    <property type="component" value="Unassembled WGS sequence"/>
</dbReference>
<dbReference type="Pfam" id="PF03747">
    <property type="entry name" value="ADP_ribosyl_GH"/>
    <property type="match status" value="1"/>
</dbReference>
<evidence type="ECO:0000256" key="1">
    <source>
        <dbReference type="ARBA" id="ARBA00010702"/>
    </source>
</evidence>
<evidence type="ECO:0000256" key="5">
    <source>
        <dbReference type="ARBA" id="ARBA00042398"/>
    </source>
</evidence>
<evidence type="ECO:0000256" key="6">
    <source>
        <dbReference type="ARBA" id="ARBA00042471"/>
    </source>
</evidence>
<evidence type="ECO:0000313" key="13">
    <source>
        <dbReference type="EMBL" id="KAG2429788.1"/>
    </source>
</evidence>
<comment type="caution">
    <text evidence="13">The sequence shown here is derived from an EMBL/GenBank/DDBJ whole genome shotgun (WGS) entry which is preliminary data.</text>
</comment>
<keyword evidence="14" id="KW-1185">Reference proteome</keyword>
<evidence type="ECO:0000256" key="11">
    <source>
        <dbReference type="ARBA" id="ARBA00049015"/>
    </source>
</evidence>
<evidence type="ECO:0000256" key="4">
    <source>
        <dbReference type="ARBA" id="ARBA00041057"/>
    </source>
</evidence>
<evidence type="ECO:0000256" key="2">
    <source>
        <dbReference type="ARBA" id="ARBA00012255"/>
    </source>
</evidence>
<organism evidence="13 14">
    <name type="scientific">Chlamydomonas incerta</name>
    <dbReference type="NCBI Taxonomy" id="51695"/>
    <lineage>
        <taxon>Eukaryota</taxon>
        <taxon>Viridiplantae</taxon>
        <taxon>Chlorophyta</taxon>
        <taxon>core chlorophytes</taxon>
        <taxon>Chlorophyceae</taxon>
        <taxon>CS clade</taxon>
        <taxon>Chlamydomonadales</taxon>
        <taxon>Chlamydomonadaceae</taxon>
        <taxon>Chlamydomonas</taxon>
    </lineage>
</organism>
<dbReference type="GO" id="GO:0004649">
    <property type="term" value="F:poly(ADP-ribose) glycohydrolase activity"/>
    <property type="evidence" value="ECO:0007669"/>
    <property type="project" value="UniProtKB-EC"/>
</dbReference>
<dbReference type="AlphaFoldDB" id="A0A835SMG8"/>
<feature type="region of interest" description="Disordered" evidence="12">
    <location>
        <begin position="251"/>
        <end position="277"/>
    </location>
</feature>
<dbReference type="EMBL" id="JAEHOC010000029">
    <property type="protein sequence ID" value="KAG2429788.1"/>
    <property type="molecule type" value="Genomic_DNA"/>
</dbReference>
<dbReference type="PANTHER" id="PTHR16222:SF24">
    <property type="entry name" value="ADP-RIBOSYLHYDROLASE ARH3"/>
    <property type="match status" value="1"/>
</dbReference>
<dbReference type="Gene3D" id="1.10.4080.10">
    <property type="entry name" value="ADP-ribosylation/Crystallin J1"/>
    <property type="match status" value="1"/>
</dbReference>
<protein>
    <recommendedName>
        <fullName evidence="4">ADP-ribosylhydrolase ARH3</fullName>
        <ecNumber evidence="2">3.2.1.143</ecNumber>
    </recommendedName>
    <alternativeName>
        <fullName evidence="5">ADP-ribose glycohydrolase ARH3</fullName>
    </alternativeName>
    <alternativeName>
        <fullName evidence="6">ADP-ribosylhydrolase 3</fullName>
    </alternativeName>
    <alternativeName>
        <fullName evidence="9">O-acetyl-ADP-ribose deacetylase ARH3</fullName>
    </alternativeName>
    <alternativeName>
        <fullName evidence="10">Poly(ADP-ribose) glycohydrolase ARH3</fullName>
    </alternativeName>
    <alternativeName>
        <fullName evidence="8">[Protein ADP-ribosylarginine] hydrolase-like protein 2</fullName>
    </alternativeName>
    <alternativeName>
        <fullName evidence="7">[Protein ADP-ribosylserine] hydrolase</fullName>
    </alternativeName>
</protein>
<dbReference type="SUPFAM" id="SSF101478">
    <property type="entry name" value="ADP-ribosylglycohydrolase"/>
    <property type="match status" value="1"/>
</dbReference>
<evidence type="ECO:0000313" key="14">
    <source>
        <dbReference type="Proteomes" id="UP000650467"/>
    </source>
</evidence>
<dbReference type="PANTHER" id="PTHR16222">
    <property type="entry name" value="ADP-RIBOSYLGLYCOHYDROLASE"/>
    <property type="match status" value="1"/>
</dbReference>
<dbReference type="InterPro" id="IPR005502">
    <property type="entry name" value="Ribosyl_crysJ1"/>
</dbReference>
<comment type="catalytic activity">
    <reaction evidence="11">
        <text>alpha-NAD(+) + H2O = ADP-D-ribose + nicotinamide + H(+)</text>
        <dbReference type="Rhea" id="RHEA:68792"/>
        <dbReference type="ChEBI" id="CHEBI:15377"/>
        <dbReference type="ChEBI" id="CHEBI:15378"/>
        <dbReference type="ChEBI" id="CHEBI:17154"/>
        <dbReference type="ChEBI" id="CHEBI:57967"/>
        <dbReference type="ChEBI" id="CHEBI:77017"/>
    </reaction>
</comment>
<evidence type="ECO:0000256" key="7">
    <source>
        <dbReference type="ARBA" id="ARBA00042722"/>
    </source>
</evidence>
<dbReference type="OrthoDB" id="537183at2759"/>
<gene>
    <name evidence="13" type="ORF">HXX76_010572</name>
</gene>
<proteinExistence type="inferred from homology"/>
<dbReference type="InterPro" id="IPR036705">
    <property type="entry name" value="Ribosyl_crysJ1_sf"/>
</dbReference>
<accession>A0A835SMG8</accession>
<reference evidence="13" key="1">
    <citation type="journal article" date="2020" name="bioRxiv">
        <title>Comparative genomics of Chlamydomonas.</title>
        <authorList>
            <person name="Craig R.J."/>
            <person name="Hasan A.R."/>
            <person name="Ness R.W."/>
            <person name="Keightley P.D."/>
        </authorList>
    </citation>
    <scope>NUCLEOTIDE SEQUENCE</scope>
    <source>
        <strain evidence="13">SAG 7.73</strain>
    </source>
</reference>
<dbReference type="InterPro" id="IPR050792">
    <property type="entry name" value="ADP-ribosylglycohydrolase"/>
</dbReference>
<evidence type="ECO:0000256" key="8">
    <source>
        <dbReference type="ARBA" id="ARBA00042850"/>
    </source>
</evidence>
<comment type="similarity">
    <text evidence="1">Belongs to the ADP-ribosylglycohydrolase family.</text>
</comment>
<evidence type="ECO:0000256" key="3">
    <source>
        <dbReference type="ARBA" id="ARBA00022801"/>
    </source>
</evidence>
<evidence type="ECO:0000256" key="12">
    <source>
        <dbReference type="SAM" id="MobiDB-lite"/>
    </source>
</evidence>
<keyword evidence="3" id="KW-0378">Hydrolase</keyword>
<sequence>MRQSIRSPAAAGDSRTWASLRSGRTVGSAVAPLCSPVAATAAAPSSIDALLRSAAVASTSSSPAAAPVAARRHHHPAARRAVAASAAAAAPSPAAAAAPAWTGPGEVAEEDKAVGCLLGAVVGNVLAAPYQGDRHFEVIRLRRNGVTNFWKYDIGAHPVLYGQYTGDYANLLAVATSLSQCRGVDSAALLAALTQAYAAGGGSVEVESPDGSSTGFEPARRYSPYDRLVMDAVLAGTDPLKVPELAERYLAEKTRRHASSSSDRADREPHGPSDLGAAARAAPIGLAYRRAGADRLLAAVRRSLEFSHPTPLGLDAAHVMAAAAGWCARQQPGDAVGATPAALLSYLLNDVAVTAELCGKLRLLRDNLFQLDEVTDWRAFYAGPQWARLTALFSRLSFHGFATAGSEFAAVVLLALLTSWGRPEQAVIVAASLGGHAPATAQTVGALAGALYGRSWVPERWWRGLGEGVEGEAGQEAVVQAGRALVAVELADGL</sequence>
<name>A0A835SMG8_CHLIN</name>
<evidence type="ECO:0000256" key="10">
    <source>
        <dbReference type="ARBA" id="ARBA00043193"/>
    </source>
</evidence>
<evidence type="ECO:0000256" key="9">
    <source>
        <dbReference type="ARBA" id="ARBA00043187"/>
    </source>
</evidence>